<dbReference type="NCBIfam" id="TIGR00652">
    <property type="entry name" value="DapF"/>
    <property type="match status" value="1"/>
</dbReference>
<dbReference type="Proteomes" id="UP000006055">
    <property type="component" value="Chromosome"/>
</dbReference>
<evidence type="ECO:0000256" key="4">
    <source>
        <dbReference type="ARBA" id="ARBA00022605"/>
    </source>
</evidence>
<dbReference type="Gene3D" id="3.10.310.10">
    <property type="entry name" value="Diaminopimelate Epimerase, Chain A, domain 1"/>
    <property type="match status" value="2"/>
</dbReference>
<feature type="active site" description="Proton donor" evidence="8">
    <location>
        <position position="73"/>
    </location>
</feature>
<keyword evidence="4 8" id="KW-0028">Amino-acid biosynthesis</keyword>
<evidence type="ECO:0000256" key="5">
    <source>
        <dbReference type="ARBA" id="ARBA00023154"/>
    </source>
</evidence>
<dbReference type="PANTHER" id="PTHR31689">
    <property type="entry name" value="DIAMINOPIMELATE EPIMERASE, CHLOROPLASTIC"/>
    <property type="match status" value="1"/>
</dbReference>
<dbReference type="GO" id="GO:0009089">
    <property type="term" value="P:lysine biosynthetic process via diaminopimelate"/>
    <property type="evidence" value="ECO:0007669"/>
    <property type="project" value="UniProtKB-UniRule"/>
</dbReference>
<dbReference type="OrthoDB" id="9805408at2"/>
<accession>I4C9Y8</accession>
<evidence type="ECO:0000313" key="10">
    <source>
        <dbReference type="EMBL" id="AFM26379.1"/>
    </source>
</evidence>
<feature type="binding site" evidence="8">
    <location>
        <position position="13"/>
    </location>
    <ligand>
        <name>substrate</name>
    </ligand>
</feature>
<comment type="pathway">
    <text evidence="1 8">Amino-acid biosynthesis; L-lysine biosynthesis via DAP pathway; DL-2,6-diaminopimelate from LL-2,6-diaminopimelate: step 1/1.</text>
</comment>
<feature type="active site" evidence="9">
    <location>
        <position position="73"/>
    </location>
</feature>
<reference evidence="11" key="1">
    <citation type="submission" date="2012-06" db="EMBL/GenBank/DDBJ databases">
        <title>Complete sequence of chromosome of Desulfomonile tiedjei DSM 6799.</title>
        <authorList>
            <person name="Lucas S."/>
            <person name="Copeland A."/>
            <person name="Lapidus A."/>
            <person name="Glavina del Rio T."/>
            <person name="Dalin E."/>
            <person name="Tice H."/>
            <person name="Bruce D."/>
            <person name="Goodwin L."/>
            <person name="Pitluck S."/>
            <person name="Peters L."/>
            <person name="Ovchinnikova G."/>
            <person name="Zeytun A."/>
            <person name="Lu M."/>
            <person name="Kyrpides N."/>
            <person name="Mavromatis K."/>
            <person name="Ivanova N."/>
            <person name="Brettin T."/>
            <person name="Detter J.C."/>
            <person name="Han C."/>
            <person name="Larimer F."/>
            <person name="Land M."/>
            <person name="Hauser L."/>
            <person name="Markowitz V."/>
            <person name="Cheng J.-F."/>
            <person name="Hugenholtz P."/>
            <person name="Woyke T."/>
            <person name="Wu D."/>
            <person name="Spring S."/>
            <person name="Schroeder M."/>
            <person name="Brambilla E."/>
            <person name="Klenk H.-P."/>
            <person name="Eisen J.A."/>
        </authorList>
    </citation>
    <scope>NUCLEOTIDE SEQUENCE [LARGE SCALE GENOMIC DNA]</scope>
    <source>
        <strain evidence="11">ATCC 49306 / DSM 6799 / DCB-1</strain>
    </source>
</reference>
<evidence type="ECO:0000256" key="3">
    <source>
        <dbReference type="ARBA" id="ARBA00013080"/>
    </source>
</evidence>
<feature type="binding site" evidence="8">
    <location>
        <begin position="74"/>
        <end position="75"/>
    </location>
    <ligand>
        <name>substrate</name>
    </ligand>
</feature>
<evidence type="ECO:0000256" key="6">
    <source>
        <dbReference type="ARBA" id="ARBA00023235"/>
    </source>
</evidence>
<feature type="binding site" evidence="8">
    <location>
        <position position="197"/>
    </location>
    <ligand>
        <name>substrate</name>
    </ligand>
</feature>
<proteinExistence type="inferred from homology"/>
<dbReference type="RefSeq" id="WP_014811507.1">
    <property type="nucleotide sequence ID" value="NC_018025.1"/>
</dbReference>
<evidence type="ECO:0000256" key="7">
    <source>
        <dbReference type="ARBA" id="ARBA00051712"/>
    </source>
</evidence>
<dbReference type="STRING" id="706587.Desti_3735"/>
<dbReference type="KEGG" id="dti:Desti_3735"/>
<keyword evidence="5 8" id="KW-0457">Lysine biosynthesis</keyword>
<feature type="active site" description="Proton acceptor" evidence="8">
    <location>
        <position position="224"/>
    </location>
</feature>
<dbReference type="HOGENOM" id="CLU_053306_3_0_7"/>
<dbReference type="eggNOG" id="COG0253">
    <property type="taxonomic scope" value="Bacteria"/>
</dbReference>
<evidence type="ECO:0000256" key="9">
    <source>
        <dbReference type="PROSITE-ProRule" id="PRU10125"/>
    </source>
</evidence>
<name>I4C9Y8_DESTA</name>
<feature type="binding site" evidence="8">
    <location>
        <position position="164"/>
    </location>
    <ligand>
        <name>substrate</name>
    </ligand>
</feature>
<feature type="site" description="Could be important to modulate the pK values of the two catalytic cysteine residues" evidence="8">
    <location>
        <position position="166"/>
    </location>
</feature>
<comment type="catalytic activity">
    <reaction evidence="7 8">
        <text>(2S,6S)-2,6-diaminopimelate = meso-2,6-diaminopimelate</text>
        <dbReference type="Rhea" id="RHEA:15393"/>
        <dbReference type="ChEBI" id="CHEBI:57609"/>
        <dbReference type="ChEBI" id="CHEBI:57791"/>
        <dbReference type="EC" id="5.1.1.7"/>
    </reaction>
</comment>
<feature type="site" description="Could be important to modulate the pK values of the two catalytic cysteine residues" evidence="8">
    <location>
        <position position="215"/>
    </location>
</feature>
<protein>
    <recommendedName>
        <fullName evidence="3 8">Diaminopimelate epimerase</fullName>
        <shortName evidence="8">DAP epimerase</shortName>
        <ecNumber evidence="3 8">5.1.1.7</ecNumber>
    </recommendedName>
    <alternativeName>
        <fullName evidence="8">PLP-independent amino acid racemase</fullName>
    </alternativeName>
</protein>
<comment type="subunit">
    <text evidence="8">Homodimer.</text>
</comment>
<comment type="caution">
    <text evidence="8">Lacks conserved residue(s) required for the propagation of feature annotation.</text>
</comment>
<evidence type="ECO:0000313" key="11">
    <source>
        <dbReference type="Proteomes" id="UP000006055"/>
    </source>
</evidence>
<dbReference type="EC" id="5.1.1.7" evidence="3 8"/>
<dbReference type="GO" id="GO:0005829">
    <property type="term" value="C:cytosol"/>
    <property type="evidence" value="ECO:0007669"/>
    <property type="project" value="TreeGrafter"/>
</dbReference>
<dbReference type="InterPro" id="IPR018510">
    <property type="entry name" value="DAP_epimerase_AS"/>
</dbReference>
<keyword evidence="8" id="KW-0963">Cytoplasm</keyword>
<dbReference type="GO" id="GO:0008837">
    <property type="term" value="F:diaminopimelate epimerase activity"/>
    <property type="evidence" value="ECO:0007669"/>
    <property type="project" value="UniProtKB-UniRule"/>
</dbReference>
<feature type="binding site" evidence="8">
    <location>
        <begin position="215"/>
        <end position="216"/>
    </location>
    <ligand>
        <name>substrate</name>
    </ligand>
</feature>
<dbReference type="EMBL" id="CP003360">
    <property type="protein sequence ID" value="AFM26379.1"/>
    <property type="molecule type" value="Genomic_DNA"/>
</dbReference>
<dbReference type="UniPathway" id="UPA00034">
    <property type="reaction ID" value="UER00025"/>
</dbReference>
<feature type="binding site" evidence="8">
    <location>
        <begin position="225"/>
        <end position="226"/>
    </location>
    <ligand>
        <name>substrate</name>
    </ligand>
</feature>
<dbReference type="InterPro" id="IPR001653">
    <property type="entry name" value="DAP_epimerase_DapF"/>
</dbReference>
<keyword evidence="11" id="KW-1185">Reference proteome</keyword>
<dbReference type="PANTHER" id="PTHR31689:SF0">
    <property type="entry name" value="DIAMINOPIMELATE EPIMERASE"/>
    <property type="match status" value="1"/>
</dbReference>
<evidence type="ECO:0000256" key="2">
    <source>
        <dbReference type="ARBA" id="ARBA00010219"/>
    </source>
</evidence>
<dbReference type="PROSITE" id="PS01326">
    <property type="entry name" value="DAP_EPIMERASE"/>
    <property type="match status" value="1"/>
</dbReference>
<keyword evidence="6 8" id="KW-0413">Isomerase</keyword>
<dbReference type="PATRIC" id="fig|706587.4.peg.4243"/>
<evidence type="ECO:0000256" key="1">
    <source>
        <dbReference type="ARBA" id="ARBA00005196"/>
    </source>
</evidence>
<comment type="subcellular location">
    <subcellularLocation>
        <location evidence="8">Cytoplasm</location>
    </subcellularLocation>
</comment>
<dbReference type="AlphaFoldDB" id="I4C9Y8"/>
<gene>
    <name evidence="8" type="primary">dapF</name>
    <name evidence="10" type="ordered locus">Desti_3735</name>
</gene>
<comment type="similarity">
    <text evidence="2 8">Belongs to the diaminopimelate epimerase family.</text>
</comment>
<evidence type="ECO:0000256" key="8">
    <source>
        <dbReference type="HAMAP-Rule" id="MF_00197"/>
    </source>
</evidence>
<dbReference type="SUPFAM" id="SSF54506">
    <property type="entry name" value="Diaminopimelate epimerase-like"/>
    <property type="match status" value="2"/>
</dbReference>
<comment type="function">
    <text evidence="8">Catalyzes the stereoinversion of LL-2,6-diaminopimelate (L,L-DAP) to meso-diaminopimelate (meso-DAP), a precursor of L-lysine and an essential component of the bacterial peptidoglycan.</text>
</comment>
<dbReference type="Pfam" id="PF01678">
    <property type="entry name" value="DAP_epimerase"/>
    <property type="match status" value="2"/>
</dbReference>
<dbReference type="HAMAP" id="MF_00197">
    <property type="entry name" value="DAP_epimerase"/>
    <property type="match status" value="1"/>
</dbReference>
<organism evidence="10 11">
    <name type="scientific">Desulfomonile tiedjei (strain ATCC 49306 / DSM 6799 / DCB-1)</name>
    <dbReference type="NCBI Taxonomy" id="706587"/>
    <lineage>
        <taxon>Bacteria</taxon>
        <taxon>Pseudomonadati</taxon>
        <taxon>Thermodesulfobacteriota</taxon>
        <taxon>Desulfomonilia</taxon>
        <taxon>Desulfomonilales</taxon>
        <taxon>Desulfomonilaceae</taxon>
        <taxon>Desulfomonile</taxon>
    </lineage>
</organism>
<feature type="binding site" evidence="8">
    <location>
        <position position="64"/>
    </location>
    <ligand>
        <name>substrate</name>
    </ligand>
</feature>
<sequence>MEVSFLKMHGTMNDFVIFHDLNDTVSLAGDQVAKLCDRRAGVGADGVIVVRQSSIADFFMDYINADGSLAEMCGNGIRCLAKYVYEKGLTAKMRLPVETRSGVKILDLIPGPDGTIGKIKVDMGAPVFDPERIPAAVKHEPPVIDLPIEAEGRLFHATLVSMGNPHCVIFVDEDPAPLPQRYGPSLEKHALFPAKTNVEFIRVIDRTRLEMRVWERGSGETYSCGTGACAAAVAANLKGLTESSATVELLGGELEIEWKGSSNPVIMTGSAVVVFDGKITI</sequence>